<feature type="transmembrane region" description="Helical" evidence="2">
    <location>
        <begin position="276"/>
        <end position="293"/>
    </location>
</feature>
<feature type="transmembrane region" description="Helical" evidence="2">
    <location>
        <begin position="119"/>
        <end position="142"/>
    </location>
</feature>
<evidence type="ECO:0000256" key="1">
    <source>
        <dbReference type="SAM" id="MobiDB-lite"/>
    </source>
</evidence>
<feature type="transmembrane region" description="Helical" evidence="2">
    <location>
        <begin position="305"/>
        <end position="329"/>
    </location>
</feature>
<dbReference type="AlphaFoldDB" id="A0A3N5A0X6"/>
<protein>
    <recommendedName>
        <fullName evidence="5">TrbL/VirB6 plasmid conjugal transfer protein</fullName>
    </recommendedName>
</protein>
<keyword evidence="2" id="KW-1133">Transmembrane helix</keyword>
<organism evidence="3 4">
    <name type="scientific">Georgenia muralis</name>
    <dbReference type="NCBI Taxonomy" id="154117"/>
    <lineage>
        <taxon>Bacteria</taxon>
        <taxon>Bacillati</taxon>
        <taxon>Actinomycetota</taxon>
        <taxon>Actinomycetes</taxon>
        <taxon>Micrococcales</taxon>
        <taxon>Bogoriellaceae</taxon>
        <taxon>Georgenia</taxon>
    </lineage>
</organism>
<evidence type="ECO:0000313" key="4">
    <source>
        <dbReference type="Proteomes" id="UP000280726"/>
    </source>
</evidence>
<gene>
    <name evidence="3" type="ORF">EDD32_1465</name>
</gene>
<feature type="compositionally biased region" description="Acidic residues" evidence="1">
    <location>
        <begin position="475"/>
        <end position="484"/>
    </location>
</feature>
<sequence>MSTRTGCDPLDVACTTSSWTTDGGTGALEQLAGAVREALDTTLGSLGTMWTSIVTPSLTDGDAPVVAPGEVAPGSVETVNTVLSWVLWVSLGVAVMSIIALGATMALKGRRGEAEGQLGRLGVVLGAVILVSSASAIVSALVPPERFVASGGGPAAATQNALWWFTAAMAVLSVMVAGAKMAWEQRAAPGRDLVRSLLTLVVVAGAGLTVIGLAVVAADSFAAWLLERVTGGADFGTQVEAMLTFSDDLGVLLVIVLGLAALVVSFAQIMLMVLRAAMLVILAGIFPLSASFTNTAIGRTWFHRVVAWIIAFVLYKPAVAIVYATAFQLRDQNVFADDGSGLVPVLTGIILMTLALLALPALISVAAPLVGTVTGTAGPATTTTSMSTSAALPTGAVPVPRVRAGGAGPAGAVGTAGRVTQLGPSGARAEIGAAPVPGAAAAGAATQGAPVLPVPAGARDAISPDGRVPAGGPGEDGESAEADDSGATAAPERQDGPDVNGHGNGHGTNGTGGPPRLTSKGDGRRGSSR</sequence>
<keyword evidence="2" id="KW-0472">Membrane</keyword>
<evidence type="ECO:0000313" key="3">
    <source>
        <dbReference type="EMBL" id="RPF27005.1"/>
    </source>
</evidence>
<dbReference type="EMBL" id="RKRA01000001">
    <property type="protein sequence ID" value="RPF27005.1"/>
    <property type="molecule type" value="Genomic_DNA"/>
</dbReference>
<dbReference type="Proteomes" id="UP000280726">
    <property type="component" value="Unassembled WGS sequence"/>
</dbReference>
<feature type="transmembrane region" description="Helical" evidence="2">
    <location>
        <begin position="85"/>
        <end position="107"/>
    </location>
</feature>
<keyword evidence="4" id="KW-1185">Reference proteome</keyword>
<feature type="compositionally biased region" description="Gly residues" evidence="1">
    <location>
        <begin position="502"/>
        <end position="513"/>
    </location>
</feature>
<feature type="transmembrane region" description="Helical" evidence="2">
    <location>
        <begin position="162"/>
        <end position="183"/>
    </location>
</feature>
<accession>A0A3N5A0X6</accession>
<dbReference type="InterPro" id="IPR045782">
    <property type="entry name" value="TrbL_3"/>
</dbReference>
<dbReference type="RefSeq" id="WP_123916250.1">
    <property type="nucleotide sequence ID" value="NZ_RKRA01000001.1"/>
</dbReference>
<feature type="transmembrane region" description="Helical" evidence="2">
    <location>
        <begin position="195"/>
        <end position="218"/>
    </location>
</feature>
<evidence type="ECO:0000256" key="2">
    <source>
        <dbReference type="SAM" id="Phobius"/>
    </source>
</evidence>
<feature type="transmembrane region" description="Helical" evidence="2">
    <location>
        <begin position="341"/>
        <end position="363"/>
    </location>
</feature>
<feature type="transmembrane region" description="Helical" evidence="2">
    <location>
        <begin position="249"/>
        <end position="269"/>
    </location>
</feature>
<feature type="region of interest" description="Disordered" evidence="1">
    <location>
        <begin position="451"/>
        <end position="529"/>
    </location>
</feature>
<proteinExistence type="predicted"/>
<name>A0A3N5A0X6_9MICO</name>
<dbReference type="OrthoDB" id="3694109at2"/>
<dbReference type="Pfam" id="PF19590">
    <property type="entry name" value="TrbL_3"/>
    <property type="match status" value="1"/>
</dbReference>
<reference evidence="3 4" key="1">
    <citation type="submission" date="2018-11" db="EMBL/GenBank/DDBJ databases">
        <title>Sequencing the genomes of 1000 actinobacteria strains.</title>
        <authorList>
            <person name="Klenk H.-P."/>
        </authorList>
    </citation>
    <scope>NUCLEOTIDE SEQUENCE [LARGE SCALE GENOMIC DNA]</scope>
    <source>
        <strain evidence="3 4">DSM 14418</strain>
    </source>
</reference>
<evidence type="ECO:0008006" key="5">
    <source>
        <dbReference type="Google" id="ProtNLM"/>
    </source>
</evidence>
<feature type="compositionally biased region" description="Basic and acidic residues" evidence="1">
    <location>
        <begin position="519"/>
        <end position="529"/>
    </location>
</feature>
<comment type="caution">
    <text evidence="3">The sequence shown here is derived from an EMBL/GenBank/DDBJ whole genome shotgun (WGS) entry which is preliminary data.</text>
</comment>
<keyword evidence="2" id="KW-0812">Transmembrane</keyword>